<evidence type="ECO:0000256" key="4">
    <source>
        <dbReference type="ARBA" id="ARBA00023235"/>
    </source>
</evidence>
<evidence type="ECO:0000259" key="6">
    <source>
        <dbReference type="Pfam" id="PF01509"/>
    </source>
</evidence>
<dbReference type="GO" id="GO:0031119">
    <property type="term" value="P:tRNA pseudouridine synthesis"/>
    <property type="evidence" value="ECO:0007669"/>
    <property type="project" value="UniProtKB-UniRule"/>
</dbReference>
<dbReference type="GO" id="GO:1990481">
    <property type="term" value="P:mRNA pseudouridine synthesis"/>
    <property type="evidence" value="ECO:0007669"/>
    <property type="project" value="TreeGrafter"/>
</dbReference>
<dbReference type="InterPro" id="IPR015947">
    <property type="entry name" value="PUA-like_sf"/>
</dbReference>
<protein>
    <recommendedName>
        <fullName evidence="5">tRNA pseudouridine synthase B</fullName>
        <ecNumber evidence="5">5.4.99.25</ecNumber>
    </recommendedName>
    <alternativeName>
        <fullName evidence="5">tRNA pseudouridine(55) synthase</fullName>
        <shortName evidence="5">Psi55 synthase</shortName>
    </alternativeName>
    <alternativeName>
        <fullName evidence="5">tRNA pseudouridylate synthase</fullName>
    </alternativeName>
    <alternativeName>
        <fullName evidence="5">tRNA-uridine isomerase</fullName>
    </alternativeName>
</protein>
<evidence type="ECO:0000313" key="10">
    <source>
        <dbReference type="Proteomes" id="UP000483432"/>
    </source>
</evidence>
<dbReference type="InterPro" id="IPR014780">
    <property type="entry name" value="tRNA_psdUridine_synth_TruB"/>
</dbReference>
<dbReference type="InterPro" id="IPR036974">
    <property type="entry name" value="PUA_sf"/>
</dbReference>
<dbReference type="GO" id="GO:0160148">
    <property type="term" value="F:tRNA pseudouridine(55) synthase activity"/>
    <property type="evidence" value="ECO:0007669"/>
    <property type="project" value="UniProtKB-EC"/>
</dbReference>
<feature type="domain" description="Pseudouridine synthase II N-terminal" evidence="6">
    <location>
        <begin position="29"/>
        <end position="176"/>
    </location>
</feature>
<dbReference type="Pfam" id="PF01509">
    <property type="entry name" value="TruB_N"/>
    <property type="match status" value="1"/>
</dbReference>
<evidence type="ECO:0000256" key="3">
    <source>
        <dbReference type="ARBA" id="ARBA00022694"/>
    </source>
</evidence>
<dbReference type="AlphaFoldDB" id="A0A7C9K9M2"/>
<dbReference type="EC" id="5.4.99.25" evidence="5"/>
<evidence type="ECO:0000256" key="1">
    <source>
        <dbReference type="ARBA" id="ARBA00000385"/>
    </source>
</evidence>
<reference evidence="9 10" key="1">
    <citation type="submission" date="2019-09" db="EMBL/GenBank/DDBJ databases">
        <title>H2 Metabolism Revealed by Metagenomic Analysis in Subglacial Sediment of East Antarctica.</title>
        <authorList>
            <person name="Yang Z."/>
            <person name="Zhang Y."/>
            <person name="Lv Y."/>
            <person name="Yan W."/>
            <person name="Xiao X."/>
            <person name="Sun B."/>
            <person name="Ma H."/>
        </authorList>
    </citation>
    <scope>NUCLEOTIDE SEQUENCE [LARGE SCALE GENOMIC DNA]</scope>
    <source>
        <strain evidence="9">Bin2_2</strain>
    </source>
</reference>
<dbReference type="GO" id="GO:0003723">
    <property type="term" value="F:RNA binding"/>
    <property type="evidence" value="ECO:0007669"/>
    <property type="project" value="InterPro"/>
</dbReference>
<dbReference type="Proteomes" id="UP000483432">
    <property type="component" value="Unassembled WGS sequence"/>
</dbReference>
<dbReference type="InterPro" id="IPR020103">
    <property type="entry name" value="PsdUridine_synth_cat_dom_sf"/>
</dbReference>
<dbReference type="HAMAP" id="MF_01080">
    <property type="entry name" value="TruB_bact"/>
    <property type="match status" value="1"/>
</dbReference>
<dbReference type="Pfam" id="PF16198">
    <property type="entry name" value="TruB_C_2"/>
    <property type="match status" value="1"/>
</dbReference>
<feature type="domain" description="tRNA pseudouridine synthase II TruB subfamily 1 C-terminal" evidence="7">
    <location>
        <begin position="238"/>
        <end position="292"/>
    </location>
</feature>
<keyword evidence="4 5" id="KW-0413">Isomerase</keyword>
<dbReference type="InterPro" id="IPR002501">
    <property type="entry name" value="PsdUridine_synth_N"/>
</dbReference>
<proteinExistence type="inferred from homology"/>
<organism evidence="9 10">
    <name type="scientific">Sulfuriferula multivorans</name>
    <dbReference type="NCBI Taxonomy" id="1559896"/>
    <lineage>
        <taxon>Bacteria</taxon>
        <taxon>Pseudomonadati</taxon>
        <taxon>Pseudomonadota</taxon>
        <taxon>Betaproteobacteria</taxon>
        <taxon>Nitrosomonadales</taxon>
        <taxon>Sulfuricellaceae</taxon>
        <taxon>Sulfuriferula</taxon>
    </lineage>
</organism>
<comment type="similarity">
    <text evidence="2 5">Belongs to the pseudouridine synthase TruB family. Type 1 subfamily.</text>
</comment>
<accession>A0A7C9K9M2</accession>
<dbReference type="CDD" id="cd21152">
    <property type="entry name" value="PUA_TruB_bacterial"/>
    <property type="match status" value="1"/>
</dbReference>
<dbReference type="PANTHER" id="PTHR13767">
    <property type="entry name" value="TRNA-PSEUDOURIDINE SYNTHASE"/>
    <property type="match status" value="1"/>
</dbReference>
<dbReference type="InterPro" id="IPR032819">
    <property type="entry name" value="TruB_C"/>
</dbReference>
<dbReference type="Gene3D" id="3.30.2350.10">
    <property type="entry name" value="Pseudouridine synthase"/>
    <property type="match status" value="1"/>
</dbReference>
<comment type="caution">
    <text evidence="9">The sequence shown here is derived from an EMBL/GenBank/DDBJ whole genome shotgun (WGS) entry which is preliminary data.</text>
</comment>
<feature type="active site" description="Nucleophile" evidence="5">
    <location>
        <position position="44"/>
    </location>
</feature>
<evidence type="ECO:0000259" key="8">
    <source>
        <dbReference type="Pfam" id="PF16198"/>
    </source>
</evidence>
<comment type="function">
    <text evidence="5">Responsible for synthesis of pseudouridine from uracil-55 in the psi GC loop of transfer RNAs.</text>
</comment>
<dbReference type="NCBIfam" id="TIGR00431">
    <property type="entry name" value="TruB"/>
    <property type="match status" value="1"/>
</dbReference>
<dbReference type="PANTHER" id="PTHR13767:SF2">
    <property type="entry name" value="PSEUDOURIDYLATE SYNTHASE TRUB1"/>
    <property type="match status" value="1"/>
</dbReference>
<evidence type="ECO:0000259" key="7">
    <source>
        <dbReference type="Pfam" id="PF09157"/>
    </source>
</evidence>
<dbReference type="SUPFAM" id="SSF55120">
    <property type="entry name" value="Pseudouridine synthase"/>
    <property type="match status" value="1"/>
</dbReference>
<evidence type="ECO:0000313" key="9">
    <source>
        <dbReference type="EMBL" id="NDP47372.1"/>
    </source>
</evidence>
<gene>
    <name evidence="5 9" type="primary">truB</name>
    <name evidence="9" type="ORF">GZ085_03075</name>
</gene>
<comment type="catalytic activity">
    <reaction evidence="1 5">
        <text>uridine(55) in tRNA = pseudouridine(55) in tRNA</text>
        <dbReference type="Rhea" id="RHEA:42532"/>
        <dbReference type="Rhea" id="RHEA-COMP:10101"/>
        <dbReference type="Rhea" id="RHEA-COMP:10102"/>
        <dbReference type="ChEBI" id="CHEBI:65314"/>
        <dbReference type="ChEBI" id="CHEBI:65315"/>
        <dbReference type="EC" id="5.4.99.25"/>
    </reaction>
</comment>
<feature type="domain" description="tRNA pseudouridylate synthase B C-terminal" evidence="8">
    <location>
        <begin position="177"/>
        <end position="234"/>
    </location>
</feature>
<dbReference type="FunFam" id="3.30.2350.10:FF:000011">
    <property type="entry name" value="tRNA pseudouridine synthase B"/>
    <property type="match status" value="1"/>
</dbReference>
<dbReference type="Pfam" id="PF09157">
    <property type="entry name" value="TruB-C_2"/>
    <property type="match status" value="1"/>
</dbReference>
<evidence type="ECO:0000256" key="5">
    <source>
        <dbReference type="HAMAP-Rule" id="MF_01080"/>
    </source>
</evidence>
<dbReference type="SUPFAM" id="SSF88697">
    <property type="entry name" value="PUA domain-like"/>
    <property type="match status" value="1"/>
</dbReference>
<dbReference type="Gene3D" id="2.30.130.10">
    <property type="entry name" value="PUA domain"/>
    <property type="match status" value="1"/>
</dbReference>
<dbReference type="CDD" id="cd02573">
    <property type="entry name" value="PseudoU_synth_EcTruB"/>
    <property type="match status" value="1"/>
</dbReference>
<dbReference type="EMBL" id="JAAFGW010000027">
    <property type="protein sequence ID" value="NDP47372.1"/>
    <property type="molecule type" value="Genomic_DNA"/>
</dbReference>
<sequence length="297" mass="31971">MPARQPIDGVLLLNKPVGITSNAALQKAKWLLNAKKAGHTGTLDPFADGLLPLCFGEATKFSAYLLEADKHYRAVLQLGVTTTTGDPEGEVLSTREVNVSRDDILAVLPRFMGEIEQIPPMHSALKHQGRPLYEYARAGIEIERPARKVTIRSLELIECTSPRVVLEVQSTAGTYIRTLAQDIGAALGCGAHLTALKRTAAGGFSLALAHTLAELEALEPNDRQSLLQPADYLVAHLPALTLDELDAASLCQGRNIGYSAADSGLMRVYTATNRFLGLADADAGQLVPRRLINTQQT</sequence>
<keyword evidence="3 5" id="KW-0819">tRNA processing</keyword>
<dbReference type="InterPro" id="IPR015240">
    <property type="entry name" value="tRNA_sdUridine_synth_fam1_C"/>
</dbReference>
<name>A0A7C9K9M2_9PROT</name>
<evidence type="ECO:0000256" key="2">
    <source>
        <dbReference type="ARBA" id="ARBA00005642"/>
    </source>
</evidence>